<dbReference type="EMBL" id="CAEZXX010000052">
    <property type="protein sequence ID" value="CAB4707104.1"/>
    <property type="molecule type" value="Genomic_DNA"/>
</dbReference>
<feature type="domain" description="CN hydrolase" evidence="1">
    <location>
        <begin position="1"/>
        <end position="236"/>
    </location>
</feature>
<dbReference type="PROSITE" id="PS50263">
    <property type="entry name" value="CN_HYDROLASE"/>
    <property type="match status" value="1"/>
</dbReference>
<protein>
    <submittedName>
        <fullName evidence="2">Unannotated protein</fullName>
    </submittedName>
</protein>
<accession>A0A6J6QH95</accession>
<dbReference type="PANTHER" id="PTHR47799:SF1">
    <property type="entry name" value="OMEGA-AMIDASE YAFV"/>
    <property type="match status" value="1"/>
</dbReference>
<evidence type="ECO:0000259" key="1">
    <source>
        <dbReference type="PROSITE" id="PS50263"/>
    </source>
</evidence>
<dbReference type="SUPFAM" id="SSF56317">
    <property type="entry name" value="Carbon-nitrogen hydrolase"/>
    <property type="match status" value="1"/>
</dbReference>
<gene>
    <name evidence="2" type="ORF">UFOPK2602_00924</name>
    <name evidence="3" type="ORF">UFOPK2806_00488</name>
    <name evidence="4" type="ORF">UFOPK4306_00326</name>
</gene>
<name>A0A6J6QH95_9ZZZZ</name>
<dbReference type="EMBL" id="CAFBQP010000008">
    <property type="protein sequence ID" value="CAB5054563.1"/>
    <property type="molecule type" value="Genomic_DNA"/>
</dbReference>
<dbReference type="EMBL" id="CAEZYY010000004">
    <property type="protein sequence ID" value="CAB4742626.1"/>
    <property type="molecule type" value="Genomic_DNA"/>
</dbReference>
<evidence type="ECO:0000313" key="4">
    <source>
        <dbReference type="EMBL" id="CAB5054563.1"/>
    </source>
</evidence>
<dbReference type="InterPro" id="IPR036526">
    <property type="entry name" value="C-N_Hydrolase_sf"/>
</dbReference>
<reference evidence="2" key="1">
    <citation type="submission" date="2020-05" db="EMBL/GenBank/DDBJ databases">
        <authorList>
            <person name="Chiriac C."/>
            <person name="Salcher M."/>
            <person name="Ghai R."/>
            <person name="Kavagutti S V."/>
        </authorList>
    </citation>
    <scope>NUCLEOTIDE SEQUENCE</scope>
</reference>
<dbReference type="PANTHER" id="PTHR47799">
    <property type="entry name" value="OMEGA-AMIDASE YAFV"/>
    <property type="match status" value="1"/>
</dbReference>
<dbReference type="Gene3D" id="3.60.110.10">
    <property type="entry name" value="Carbon-nitrogen hydrolase"/>
    <property type="match status" value="1"/>
</dbReference>
<sequence>MKVAIIQHTITWEDREANFHHLAPQITAAAAAGARLAVLTETFSTGFGRGDRIAEPEDGPSATFLREQATAKNIWVCGSCPEVPPNSPGGKPYNTLILAGPNGEVHRYRKVHPFSFSGEHEHFNAGTELVNVTVEGVRLALFVCYDIRFADEFWQMAKQTDAYVVVANWPESRRLHWMSLLQARAIENQAYVIACNRVGEGGGLVYSGDSRIVDPLGEIVVSAAREEALLVAEVSASHVADVRTRFPFLPDRRTC</sequence>
<evidence type="ECO:0000313" key="3">
    <source>
        <dbReference type="EMBL" id="CAB4742626.1"/>
    </source>
</evidence>
<proteinExistence type="predicted"/>
<dbReference type="AlphaFoldDB" id="A0A6J6QH95"/>
<dbReference type="Pfam" id="PF00795">
    <property type="entry name" value="CN_hydrolase"/>
    <property type="match status" value="1"/>
</dbReference>
<dbReference type="InterPro" id="IPR052737">
    <property type="entry name" value="Omega-amidase_YafV"/>
</dbReference>
<dbReference type="InterPro" id="IPR003010">
    <property type="entry name" value="C-N_Hydrolase"/>
</dbReference>
<dbReference type="GO" id="GO:0106008">
    <property type="term" value="F:2-oxoglutaramate amidase activity"/>
    <property type="evidence" value="ECO:0007669"/>
    <property type="project" value="TreeGrafter"/>
</dbReference>
<organism evidence="2">
    <name type="scientific">freshwater metagenome</name>
    <dbReference type="NCBI Taxonomy" id="449393"/>
    <lineage>
        <taxon>unclassified sequences</taxon>
        <taxon>metagenomes</taxon>
        <taxon>ecological metagenomes</taxon>
    </lineage>
</organism>
<evidence type="ECO:0000313" key="2">
    <source>
        <dbReference type="EMBL" id="CAB4707104.1"/>
    </source>
</evidence>
<dbReference type="GO" id="GO:0050152">
    <property type="term" value="F:omega-amidase activity"/>
    <property type="evidence" value="ECO:0007669"/>
    <property type="project" value="TreeGrafter"/>
</dbReference>